<protein>
    <submittedName>
        <fullName evidence="1">Uncharacterized protein</fullName>
    </submittedName>
</protein>
<evidence type="ECO:0000313" key="1">
    <source>
        <dbReference type="EMBL" id="HIV99434.1"/>
    </source>
</evidence>
<reference evidence="1" key="1">
    <citation type="journal article" date="2021" name="PeerJ">
        <title>Extensive microbial diversity within the chicken gut microbiome revealed by metagenomics and culture.</title>
        <authorList>
            <person name="Gilroy R."/>
            <person name="Ravi A."/>
            <person name="Getino M."/>
            <person name="Pursley I."/>
            <person name="Horton D.L."/>
            <person name="Alikhan N.F."/>
            <person name="Baker D."/>
            <person name="Gharbi K."/>
            <person name="Hall N."/>
            <person name="Watson M."/>
            <person name="Adriaenssens E.M."/>
            <person name="Foster-Nyarko E."/>
            <person name="Jarju S."/>
            <person name="Secka A."/>
            <person name="Antonio M."/>
            <person name="Oren A."/>
            <person name="Chaudhuri R.R."/>
            <person name="La Ragione R."/>
            <person name="Hildebrand F."/>
            <person name="Pallen M.J."/>
        </authorList>
    </citation>
    <scope>NUCLEOTIDE SEQUENCE</scope>
    <source>
        <strain evidence="1">Gambia11-129</strain>
    </source>
</reference>
<proteinExistence type="predicted"/>
<dbReference type="EMBL" id="DXHU01000023">
    <property type="protein sequence ID" value="HIV99434.1"/>
    <property type="molecule type" value="Genomic_DNA"/>
</dbReference>
<reference evidence="1" key="2">
    <citation type="submission" date="2021-04" db="EMBL/GenBank/DDBJ databases">
        <authorList>
            <person name="Gilroy R."/>
        </authorList>
    </citation>
    <scope>NUCLEOTIDE SEQUENCE</scope>
    <source>
        <strain evidence="1">Gambia11-129</strain>
    </source>
</reference>
<gene>
    <name evidence="1" type="ORF">IAB12_06645</name>
</gene>
<dbReference type="Proteomes" id="UP000823936">
    <property type="component" value="Unassembled WGS sequence"/>
</dbReference>
<dbReference type="AlphaFoldDB" id="A0A9D1TN86"/>
<name>A0A9D1TN86_9SPIO</name>
<evidence type="ECO:0000313" key="2">
    <source>
        <dbReference type="Proteomes" id="UP000823936"/>
    </source>
</evidence>
<comment type="caution">
    <text evidence="1">The sequence shown here is derived from an EMBL/GenBank/DDBJ whole genome shotgun (WGS) entry which is preliminary data.</text>
</comment>
<accession>A0A9D1TN86</accession>
<sequence length="395" mass="44904">MTLLKAIFTGRRRSRITILLLLFVSTQLSAVTFNVRADFSNLDSALYTEIKDAFEFISDKVENEDLFSQALGREKENLERDYLVNLSSKVKKEQDVSTLKKGEADESSFSISFLDIVLSNEEKALLVDGNKNILSYVEQKNDADMIVFSLVDGDEVAIYAGCEEKAFFIYSPSFDYTESILRTLLSLFFSPDFSLLSFSSERQFTCLSHELFDSYAIVRKGENRFLFSSPYSEDLEIAVNVSTPYLIIPLVFEERETFPLSISSIPYVGSMYYMGEKVGSYIESVYLPYSIFISEDGYISRSYQNDEKSSFVEVSLLDEKLYNEGKTEEKKQEFYSNLIATLALFGLSVASDVVNNIYSLSFDAASTFTAGISIVQLIRTIDTLFEYRDSVYRGF</sequence>
<organism evidence="1 2">
    <name type="scientific">Candidatus Ornithospirochaeta avicola</name>
    <dbReference type="NCBI Taxonomy" id="2840896"/>
    <lineage>
        <taxon>Bacteria</taxon>
        <taxon>Pseudomonadati</taxon>
        <taxon>Spirochaetota</taxon>
        <taxon>Spirochaetia</taxon>
        <taxon>Spirochaetales</taxon>
        <taxon>Spirochaetaceae</taxon>
        <taxon>Spirochaetaceae incertae sedis</taxon>
        <taxon>Candidatus Ornithospirochaeta</taxon>
    </lineage>
</organism>